<dbReference type="PROSITE" id="PS50887">
    <property type="entry name" value="GGDEF"/>
    <property type="match status" value="1"/>
</dbReference>
<dbReference type="InterPro" id="IPR050469">
    <property type="entry name" value="Diguanylate_Cyclase"/>
</dbReference>
<sequence>MSRKKHRQNKRFLLVLKQLALLLITGLSLVISNWSLADGWYRELELIDEVRSADPATFAKKLTAIEAHLQEMNQSELDYFEYLKAYALTYKGDLAKALEIQSGLSQNAESKEMRFRALLTVINIHAIQRNWNDGLSSLNHALTILPEIESDKLRAMVFGIASIFYNQLGQYSLGLEYSQRFKETKTDLRNQCAAEQLRLEAMLQLGEAPKELASIYNSGIQLCEAANEKVIQSNIVRLYGRHLLETDNQPLASKALLDENEALVLSAKYAPVIASYQSLQAKANWELGQQEKAYQQALAVNQSPAAANALEALIRANKVLFDYHSSRGNSEAALEAYIKYAEADKAYLDEVKAKTLAFQLAQHQSLEQQNKIALLDEQNKLLKVQQRLDTAERFNSRLMIGALLSVILGLITWGWHSLKNQRRLKQLAEYDSLTGLLSRGHFTQVAQSALTHAQTLKAPVSCVLFDVDHFKRINDCFGHATGDWALKQVASLCREQVREFEIFGRIGGEEFCLILPECDSAHARVIADKLRRTLASCDTSASGNDFVLTASFGLTDSQQAGYSLDQLLAQADRAMYSAKRAGRNQVKAYSRDDDEASIDQTDEEQTQAGPGRQSHVQRQTRRT</sequence>
<dbReference type="EC" id="2.7.7.65" evidence="1"/>
<evidence type="ECO:0000256" key="1">
    <source>
        <dbReference type="ARBA" id="ARBA00012528"/>
    </source>
</evidence>
<feature type="region of interest" description="Disordered" evidence="3">
    <location>
        <begin position="580"/>
        <end position="623"/>
    </location>
</feature>
<evidence type="ECO:0000256" key="2">
    <source>
        <dbReference type="ARBA" id="ARBA00034247"/>
    </source>
</evidence>
<comment type="catalytic activity">
    <reaction evidence="2">
        <text>2 GTP = 3',3'-c-di-GMP + 2 diphosphate</text>
        <dbReference type="Rhea" id="RHEA:24898"/>
        <dbReference type="ChEBI" id="CHEBI:33019"/>
        <dbReference type="ChEBI" id="CHEBI:37565"/>
        <dbReference type="ChEBI" id="CHEBI:58805"/>
        <dbReference type="EC" id="2.7.7.65"/>
    </reaction>
</comment>
<dbReference type="EMBL" id="CP020373">
    <property type="protein sequence ID" value="AZQ09457.1"/>
    <property type="molecule type" value="Genomic_DNA"/>
</dbReference>
<name>A0ABM7CZE0_9GAMM</name>
<dbReference type="Pfam" id="PF00990">
    <property type="entry name" value="GGDEF"/>
    <property type="match status" value="1"/>
</dbReference>
<evidence type="ECO:0000259" key="5">
    <source>
        <dbReference type="PROSITE" id="PS50887"/>
    </source>
</evidence>
<dbReference type="CDD" id="cd01949">
    <property type="entry name" value="GGDEF"/>
    <property type="match status" value="1"/>
</dbReference>
<evidence type="ECO:0000256" key="3">
    <source>
        <dbReference type="SAM" id="MobiDB-lite"/>
    </source>
</evidence>
<dbReference type="InterPro" id="IPR043128">
    <property type="entry name" value="Rev_trsase/Diguanyl_cyclase"/>
</dbReference>
<feature type="domain" description="GGDEF" evidence="5">
    <location>
        <begin position="458"/>
        <end position="591"/>
    </location>
</feature>
<dbReference type="PANTHER" id="PTHR45138">
    <property type="entry name" value="REGULATORY COMPONENTS OF SENSORY TRANSDUCTION SYSTEM"/>
    <property type="match status" value="1"/>
</dbReference>
<gene>
    <name evidence="6" type="primary">yedQ_2</name>
    <name evidence="6" type="ORF">STH12_00305</name>
</gene>
<keyword evidence="6" id="KW-0808">Transferase</keyword>
<accession>A0ABM7CZE0</accession>
<dbReference type="InterPro" id="IPR029787">
    <property type="entry name" value="Nucleotide_cyclase"/>
</dbReference>
<dbReference type="GO" id="GO:0052621">
    <property type="term" value="F:diguanylate cyclase activity"/>
    <property type="evidence" value="ECO:0007669"/>
    <property type="project" value="UniProtKB-EC"/>
</dbReference>
<reference evidence="7" key="1">
    <citation type="submission" date="2017-03" db="EMBL/GenBank/DDBJ databases">
        <title>Full genome sequence of a non-lethal Shewanella isolate that potentiates virulence of Vibio parahaemolyticus causing acute hepatopancreatic necrosis disease (AHPND) in shrimp.</title>
        <authorList>
            <person name="Prachumwat A."/>
            <person name="Sritunyalucksana K."/>
        </authorList>
    </citation>
    <scope>NUCLEOTIDE SEQUENCE [LARGE SCALE GENOMIC DNA]</scope>
    <source>
        <strain evidence="7">TH2012</strain>
    </source>
</reference>
<evidence type="ECO:0000256" key="4">
    <source>
        <dbReference type="SAM" id="Phobius"/>
    </source>
</evidence>
<organism evidence="6 7">
    <name type="scientific">Shewanella khirikhana</name>
    <dbReference type="NCBI Taxonomy" id="1965282"/>
    <lineage>
        <taxon>Bacteria</taxon>
        <taxon>Pseudomonadati</taxon>
        <taxon>Pseudomonadota</taxon>
        <taxon>Gammaproteobacteria</taxon>
        <taxon>Alteromonadales</taxon>
        <taxon>Shewanellaceae</taxon>
        <taxon>Shewanella</taxon>
    </lineage>
</organism>
<dbReference type="Gene3D" id="3.30.70.270">
    <property type="match status" value="1"/>
</dbReference>
<protein>
    <recommendedName>
        <fullName evidence="1">diguanylate cyclase</fullName>
        <ecNumber evidence="1">2.7.7.65</ecNumber>
    </recommendedName>
</protein>
<keyword evidence="4" id="KW-1133">Transmembrane helix</keyword>
<dbReference type="InterPro" id="IPR000160">
    <property type="entry name" value="GGDEF_dom"/>
</dbReference>
<proteinExistence type="predicted"/>
<dbReference type="SUPFAM" id="SSF55073">
    <property type="entry name" value="Nucleotide cyclase"/>
    <property type="match status" value="1"/>
</dbReference>
<keyword evidence="6" id="KW-0548">Nucleotidyltransferase</keyword>
<keyword evidence="7" id="KW-1185">Reference proteome</keyword>
<evidence type="ECO:0000313" key="7">
    <source>
        <dbReference type="Proteomes" id="UP000278437"/>
    </source>
</evidence>
<dbReference type="Proteomes" id="UP000278437">
    <property type="component" value="Chromosome"/>
</dbReference>
<keyword evidence="4" id="KW-0812">Transmembrane</keyword>
<keyword evidence="4" id="KW-0472">Membrane</keyword>
<dbReference type="NCBIfam" id="TIGR00254">
    <property type="entry name" value="GGDEF"/>
    <property type="match status" value="1"/>
</dbReference>
<feature type="compositionally biased region" description="Acidic residues" evidence="3">
    <location>
        <begin position="592"/>
        <end position="605"/>
    </location>
</feature>
<feature type="transmembrane region" description="Helical" evidence="4">
    <location>
        <begin position="398"/>
        <end position="415"/>
    </location>
</feature>
<evidence type="ECO:0000313" key="6">
    <source>
        <dbReference type="EMBL" id="AZQ09457.1"/>
    </source>
</evidence>
<dbReference type="PANTHER" id="PTHR45138:SF9">
    <property type="entry name" value="DIGUANYLATE CYCLASE DGCM-RELATED"/>
    <property type="match status" value="1"/>
</dbReference>
<dbReference type="SMART" id="SM00267">
    <property type="entry name" value="GGDEF"/>
    <property type="match status" value="1"/>
</dbReference>